<dbReference type="GO" id="GO:0000428">
    <property type="term" value="C:DNA-directed RNA polymerase complex"/>
    <property type="evidence" value="ECO:0007669"/>
    <property type="project" value="UniProtKB-KW"/>
</dbReference>
<evidence type="ECO:0000256" key="2">
    <source>
        <dbReference type="ARBA" id="ARBA00023163"/>
    </source>
</evidence>
<sequence>MATNPSIITRDTDRIAEKTGNLYESVSIISKRSRQISSKVKEELNNKLAEFASGVDNLEEVFENREQIEISKFYERMPKASSMAIDEFLEDGTYSAYRNTNAEK</sequence>
<gene>
    <name evidence="3" type="ORF">GCM10023091_33530</name>
</gene>
<keyword evidence="2" id="KW-0804">Transcription</keyword>
<dbReference type="RefSeq" id="WP_345031324.1">
    <property type="nucleotide sequence ID" value="NZ_BAABEY010000031.1"/>
</dbReference>
<organism evidence="3 4">
    <name type="scientific">Ravibacter arvi</name>
    <dbReference type="NCBI Taxonomy" id="2051041"/>
    <lineage>
        <taxon>Bacteria</taxon>
        <taxon>Pseudomonadati</taxon>
        <taxon>Bacteroidota</taxon>
        <taxon>Cytophagia</taxon>
        <taxon>Cytophagales</taxon>
        <taxon>Spirosomataceae</taxon>
        <taxon>Ravibacter</taxon>
    </lineage>
</organism>
<comment type="caution">
    <text evidence="3">The sequence shown here is derived from an EMBL/GenBank/DDBJ whole genome shotgun (WGS) entry which is preliminary data.</text>
</comment>
<dbReference type="Proteomes" id="UP001501508">
    <property type="component" value="Unassembled WGS sequence"/>
</dbReference>
<evidence type="ECO:0000256" key="1">
    <source>
        <dbReference type="ARBA" id="ARBA00022478"/>
    </source>
</evidence>
<dbReference type="SMART" id="SM01409">
    <property type="entry name" value="RNA_pol_Rpb6"/>
    <property type="match status" value="1"/>
</dbReference>
<keyword evidence="1 3" id="KW-0240">DNA-directed RNA polymerase</keyword>
<dbReference type="EMBL" id="BAABEY010000031">
    <property type="protein sequence ID" value="GAA4444020.1"/>
    <property type="molecule type" value="Genomic_DNA"/>
</dbReference>
<proteinExistence type="predicted"/>
<dbReference type="Pfam" id="PF01192">
    <property type="entry name" value="RNA_pol_Rpb6"/>
    <property type="match status" value="1"/>
</dbReference>
<name>A0ABP8M3U3_9BACT</name>
<reference evidence="4" key="1">
    <citation type="journal article" date="2019" name="Int. J. Syst. Evol. Microbiol.">
        <title>The Global Catalogue of Microorganisms (GCM) 10K type strain sequencing project: providing services to taxonomists for standard genome sequencing and annotation.</title>
        <authorList>
            <consortium name="The Broad Institute Genomics Platform"/>
            <consortium name="The Broad Institute Genome Sequencing Center for Infectious Disease"/>
            <person name="Wu L."/>
            <person name="Ma J."/>
        </authorList>
    </citation>
    <scope>NUCLEOTIDE SEQUENCE [LARGE SCALE GENOMIC DNA]</scope>
    <source>
        <strain evidence="4">JCM 31920</strain>
    </source>
</reference>
<keyword evidence="4" id="KW-1185">Reference proteome</keyword>
<dbReference type="InterPro" id="IPR006110">
    <property type="entry name" value="Pol_omega/Rpo6/RPB6"/>
</dbReference>
<evidence type="ECO:0000313" key="4">
    <source>
        <dbReference type="Proteomes" id="UP001501508"/>
    </source>
</evidence>
<accession>A0ABP8M3U3</accession>
<evidence type="ECO:0000313" key="3">
    <source>
        <dbReference type="EMBL" id="GAA4444020.1"/>
    </source>
</evidence>
<protein>
    <submittedName>
        <fullName evidence="3">DNA-directed RNA polymerase subunit omega</fullName>
    </submittedName>
</protein>